<keyword evidence="7 8" id="KW-0472">Membrane</keyword>
<evidence type="ECO:0000313" key="13">
    <source>
        <dbReference type="Proteomes" id="UP001153069"/>
    </source>
</evidence>
<dbReference type="OrthoDB" id="270584at2759"/>
<feature type="repeat" description="Solcar" evidence="8">
    <location>
        <begin position="308"/>
        <end position="390"/>
    </location>
</feature>
<evidence type="ECO:0000313" key="12">
    <source>
        <dbReference type="EMBL" id="CAB9503783.1"/>
    </source>
</evidence>
<feature type="compositionally biased region" description="Basic residues" evidence="10">
    <location>
        <begin position="557"/>
        <end position="573"/>
    </location>
</feature>
<evidence type="ECO:0000313" key="11">
    <source>
        <dbReference type="EMBL" id="CAB9503780.1"/>
    </source>
</evidence>
<evidence type="ECO:0000256" key="2">
    <source>
        <dbReference type="ARBA" id="ARBA00006375"/>
    </source>
</evidence>
<keyword evidence="4 8" id="KW-0812">Transmembrane</keyword>
<organism evidence="12 13">
    <name type="scientific">Seminavis robusta</name>
    <dbReference type="NCBI Taxonomy" id="568900"/>
    <lineage>
        <taxon>Eukaryota</taxon>
        <taxon>Sar</taxon>
        <taxon>Stramenopiles</taxon>
        <taxon>Ochrophyta</taxon>
        <taxon>Bacillariophyta</taxon>
        <taxon>Bacillariophyceae</taxon>
        <taxon>Bacillariophycidae</taxon>
        <taxon>Naviculales</taxon>
        <taxon>Naviculaceae</taxon>
        <taxon>Seminavis</taxon>
    </lineage>
</organism>
<feature type="region of interest" description="Disordered" evidence="10">
    <location>
        <begin position="497"/>
        <end position="529"/>
    </location>
</feature>
<comment type="subcellular location">
    <subcellularLocation>
        <location evidence="1">Membrane</location>
        <topology evidence="1">Multi-pass membrane protein</topology>
    </subcellularLocation>
</comment>
<keyword evidence="3 9" id="KW-0813">Transport</keyword>
<dbReference type="InterPro" id="IPR023395">
    <property type="entry name" value="MCP_dom_sf"/>
</dbReference>
<feature type="region of interest" description="Disordered" evidence="10">
    <location>
        <begin position="168"/>
        <end position="196"/>
    </location>
</feature>
<dbReference type="PROSITE" id="PS50920">
    <property type="entry name" value="SOLCAR"/>
    <property type="match status" value="3"/>
</dbReference>
<dbReference type="SUPFAM" id="SSF103506">
    <property type="entry name" value="Mitochondrial carrier"/>
    <property type="match status" value="1"/>
</dbReference>
<evidence type="ECO:0000256" key="1">
    <source>
        <dbReference type="ARBA" id="ARBA00004141"/>
    </source>
</evidence>
<evidence type="ECO:0000256" key="7">
    <source>
        <dbReference type="ARBA" id="ARBA00023136"/>
    </source>
</evidence>
<comment type="caution">
    <text evidence="12">The sequence shown here is derived from an EMBL/GenBank/DDBJ whole genome shotgun (WGS) entry which is preliminary data.</text>
</comment>
<keyword evidence="6" id="KW-1133">Transmembrane helix</keyword>
<dbReference type="EMBL" id="CAICTM010000175">
    <property type="protein sequence ID" value="CAB9503780.1"/>
    <property type="molecule type" value="Genomic_DNA"/>
</dbReference>
<dbReference type="GO" id="GO:0016020">
    <property type="term" value="C:membrane"/>
    <property type="evidence" value="ECO:0007669"/>
    <property type="project" value="UniProtKB-SubCell"/>
</dbReference>
<feature type="compositionally biased region" description="Low complexity" evidence="10">
    <location>
        <begin position="498"/>
        <end position="510"/>
    </location>
</feature>
<dbReference type="Pfam" id="PF00153">
    <property type="entry name" value="Mito_carr"/>
    <property type="match status" value="3"/>
</dbReference>
<evidence type="ECO:0000256" key="4">
    <source>
        <dbReference type="ARBA" id="ARBA00022692"/>
    </source>
</evidence>
<evidence type="ECO:0000256" key="6">
    <source>
        <dbReference type="ARBA" id="ARBA00022989"/>
    </source>
</evidence>
<reference evidence="12" key="1">
    <citation type="submission" date="2020-06" db="EMBL/GenBank/DDBJ databases">
        <authorList>
            <consortium name="Plant Systems Biology data submission"/>
        </authorList>
    </citation>
    <scope>NUCLEOTIDE SEQUENCE</scope>
    <source>
        <strain evidence="12">D6</strain>
    </source>
</reference>
<dbReference type="Proteomes" id="UP001153069">
    <property type="component" value="Unassembled WGS sequence"/>
</dbReference>
<keyword evidence="13" id="KW-1185">Reference proteome</keyword>
<dbReference type="AlphaFoldDB" id="A0A9N8H6N2"/>
<name>A0A9N8H6N2_9STRA</name>
<feature type="repeat" description="Solcar" evidence="8">
    <location>
        <begin position="212"/>
        <end position="290"/>
    </location>
</feature>
<evidence type="ECO:0000256" key="10">
    <source>
        <dbReference type="SAM" id="MobiDB-lite"/>
    </source>
</evidence>
<evidence type="ECO:0000256" key="5">
    <source>
        <dbReference type="ARBA" id="ARBA00022737"/>
    </source>
</evidence>
<comment type="similarity">
    <text evidence="2 9">Belongs to the mitochondrial carrier (TC 2.A.29) family.</text>
</comment>
<evidence type="ECO:0000256" key="3">
    <source>
        <dbReference type="ARBA" id="ARBA00022448"/>
    </source>
</evidence>
<dbReference type="PANTHER" id="PTHR45667">
    <property type="entry name" value="S-ADENOSYLMETHIONINE MITOCHONDRIAL CARRIER PROTEIN"/>
    <property type="match status" value="1"/>
</dbReference>
<keyword evidence="5" id="KW-0677">Repeat</keyword>
<feature type="region of interest" description="Disordered" evidence="10">
    <location>
        <begin position="551"/>
        <end position="573"/>
    </location>
</feature>
<proteinExistence type="inferred from homology"/>
<dbReference type="Gene3D" id="1.50.40.10">
    <property type="entry name" value="Mitochondrial carrier domain"/>
    <property type="match status" value="1"/>
</dbReference>
<feature type="repeat" description="Solcar" evidence="8">
    <location>
        <begin position="399"/>
        <end position="488"/>
    </location>
</feature>
<sequence>MALEKSENRVGFAVGGSRYAVALVLLIHCSTITANRFGGTSSSSTSWTAPLRIGVRSAANSHPFVSRNNKRSSIQWAGNDEKPTHEIDSWAPSSNFHDNNNEEWNALFPEDHAVSYASRTRRTTREPTFGFRRALKLPTFLVGRNSQSHDVVPCAAVAVSSKVSGSQASFSPALQSRQQQSSRKNKESTRNQPKSVQSTAAAALAIGEPRPLVFWESMVCGAISRSVAQTVMHPANTMKTLLQQSNAGPIMAYLRPSQLPILLRGAGANFVLSVPHGAINFAVLEMVRKELGRGVRASKYLASREERLGPALDFMSSAISTVCCSVVSTPQMMITDNIMAGNYKNLPDAVRGIGQGGISGFYARGWWPGLVGKIPSYALTWTLFQQLKEVQRKLTGREATNMENSIMGCIASGTTVTIMIPMDTIKTRLVTQSMAAGTVPYKGIVDCAVRVAREEGIKSFYRGLPPRLVSVVPMIGIQFTVYEFMKKVMQKRKINNMSAPTLPTAPLAASTKKHKKGKRSKEESNFDPYSSLEQLQESCMEVAASPEHPYPAPHFLRALKKKAKGNNKRRTKS</sequence>
<protein>
    <submittedName>
        <fullName evidence="12">Adenosylmethionine carrier 1, chloroplastic/mitochondrial</fullName>
    </submittedName>
</protein>
<evidence type="ECO:0000256" key="8">
    <source>
        <dbReference type="PROSITE-ProRule" id="PRU00282"/>
    </source>
</evidence>
<accession>A0A9N8H6N2</accession>
<dbReference type="EMBL" id="CAICTM010000175">
    <property type="protein sequence ID" value="CAB9503783.1"/>
    <property type="molecule type" value="Genomic_DNA"/>
</dbReference>
<evidence type="ECO:0000256" key="9">
    <source>
        <dbReference type="RuleBase" id="RU000488"/>
    </source>
</evidence>
<dbReference type="InterPro" id="IPR018108">
    <property type="entry name" value="MCP_transmembrane"/>
</dbReference>
<gene>
    <name evidence="11" type="ORF">SEMRO_176_G077350.1</name>
    <name evidence="12" type="ORF">SEMRO_176_G077380.1</name>
</gene>
<feature type="compositionally biased region" description="Low complexity" evidence="10">
    <location>
        <begin position="168"/>
        <end position="182"/>
    </location>
</feature>